<dbReference type="EMBL" id="BARS01044153">
    <property type="protein sequence ID" value="GAG33110.1"/>
    <property type="molecule type" value="Genomic_DNA"/>
</dbReference>
<reference evidence="2" key="1">
    <citation type="journal article" date="2014" name="Front. Microbiol.">
        <title>High frequency of phylogenetically diverse reductive dehalogenase-homologous genes in deep subseafloor sedimentary metagenomes.</title>
        <authorList>
            <person name="Kawai M."/>
            <person name="Futagami T."/>
            <person name="Toyoda A."/>
            <person name="Takaki Y."/>
            <person name="Nishi S."/>
            <person name="Hori S."/>
            <person name="Arai W."/>
            <person name="Tsubouchi T."/>
            <person name="Morono Y."/>
            <person name="Uchiyama I."/>
            <person name="Ito T."/>
            <person name="Fujiyama A."/>
            <person name="Inagaki F."/>
            <person name="Takami H."/>
        </authorList>
    </citation>
    <scope>NUCLEOTIDE SEQUENCE</scope>
    <source>
        <strain evidence="2">Expedition CK06-06</strain>
    </source>
</reference>
<evidence type="ECO:0000313" key="2">
    <source>
        <dbReference type="EMBL" id="GAG33110.1"/>
    </source>
</evidence>
<proteinExistence type="predicted"/>
<gene>
    <name evidence="2" type="ORF">S01H1_66752</name>
</gene>
<name>X0WR29_9ZZZZ</name>
<feature type="non-terminal residue" evidence="2">
    <location>
        <position position="1"/>
    </location>
</feature>
<organism evidence="2">
    <name type="scientific">marine sediment metagenome</name>
    <dbReference type="NCBI Taxonomy" id="412755"/>
    <lineage>
        <taxon>unclassified sequences</taxon>
        <taxon>metagenomes</taxon>
        <taxon>ecological metagenomes</taxon>
    </lineage>
</organism>
<feature type="region of interest" description="Disordered" evidence="1">
    <location>
        <begin position="1"/>
        <end position="29"/>
    </location>
</feature>
<dbReference type="AlphaFoldDB" id="X0WR29"/>
<comment type="caution">
    <text evidence="2">The sequence shown here is derived from an EMBL/GenBank/DDBJ whole genome shotgun (WGS) entry which is preliminary data.</text>
</comment>
<sequence>IDSMKLPPVDVKDRQTISAPVGPAGDVRF</sequence>
<evidence type="ECO:0000256" key="1">
    <source>
        <dbReference type="SAM" id="MobiDB-lite"/>
    </source>
</evidence>
<protein>
    <submittedName>
        <fullName evidence="2">Uncharacterized protein</fullName>
    </submittedName>
</protein>
<accession>X0WR29</accession>